<dbReference type="InterPro" id="IPR053936">
    <property type="entry name" value="WLS_GOLD"/>
</dbReference>
<organism evidence="12 13">
    <name type="scientific">Actinia tenebrosa</name>
    <name type="common">Australian red waratah sea anemone</name>
    <dbReference type="NCBI Taxonomy" id="6105"/>
    <lineage>
        <taxon>Eukaryota</taxon>
        <taxon>Metazoa</taxon>
        <taxon>Cnidaria</taxon>
        <taxon>Anthozoa</taxon>
        <taxon>Hexacorallia</taxon>
        <taxon>Actiniaria</taxon>
        <taxon>Actiniidae</taxon>
        <taxon>Actinia</taxon>
    </lineage>
</organism>
<evidence type="ECO:0000313" key="13">
    <source>
        <dbReference type="RefSeq" id="XP_031564321.1"/>
    </source>
</evidence>
<reference evidence="13" key="1">
    <citation type="submission" date="2025-08" db="UniProtKB">
        <authorList>
            <consortium name="RefSeq"/>
        </authorList>
    </citation>
    <scope>IDENTIFICATION</scope>
    <source>
        <tissue evidence="13">Tentacle</tissue>
    </source>
</reference>
<keyword evidence="12" id="KW-1185">Reference proteome</keyword>
<dbReference type="InterPro" id="IPR047843">
    <property type="entry name" value="WLS-like_TM"/>
</dbReference>
<dbReference type="PANTHER" id="PTHR13449">
    <property type="entry name" value="INTEGRAL MEMBRANE PROTEIN GPR177"/>
    <property type="match status" value="1"/>
</dbReference>
<dbReference type="Pfam" id="PF21883">
    <property type="entry name" value="WLS_GOLD"/>
    <property type="match status" value="1"/>
</dbReference>
<dbReference type="KEGG" id="aten:116299744"/>
<dbReference type="GO" id="GO:0000139">
    <property type="term" value="C:Golgi membrane"/>
    <property type="evidence" value="ECO:0007669"/>
    <property type="project" value="UniProtKB-SubCell"/>
</dbReference>
<comment type="similarity">
    <text evidence="2">Belongs to the wntless family.</text>
</comment>
<dbReference type="GO" id="GO:0017147">
    <property type="term" value="F:Wnt-protein binding"/>
    <property type="evidence" value="ECO:0007669"/>
    <property type="project" value="InterPro"/>
</dbReference>
<evidence type="ECO:0000256" key="6">
    <source>
        <dbReference type="ARBA" id="ARBA00022989"/>
    </source>
</evidence>
<feature type="transmembrane region" description="Helical" evidence="9">
    <location>
        <begin position="425"/>
        <end position="449"/>
    </location>
</feature>
<feature type="transmembrane region" description="Helical" evidence="9">
    <location>
        <begin position="469"/>
        <end position="492"/>
    </location>
</feature>
<feature type="transmembrane region" description="Helical" evidence="9">
    <location>
        <begin position="230"/>
        <end position="250"/>
    </location>
</feature>
<keyword evidence="8 9" id="KW-0472">Membrane</keyword>
<feature type="domain" description="Wntless GOLD" evidence="11">
    <location>
        <begin position="58"/>
        <end position="223"/>
    </location>
</feature>
<feature type="transmembrane region" description="Helical" evidence="9">
    <location>
        <begin position="333"/>
        <end position="356"/>
    </location>
</feature>
<keyword evidence="5 9" id="KW-0812">Transmembrane</keyword>
<comment type="subcellular location">
    <subcellularLocation>
        <location evidence="1">Golgi apparatus membrane</location>
        <topology evidence="1">Multi-pass membrane protein</topology>
    </subcellularLocation>
</comment>
<dbReference type="InterPro" id="IPR009551">
    <property type="entry name" value="Wntless"/>
</dbReference>
<evidence type="ECO:0000256" key="2">
    <source>
        <dbReference type="ARBA" id="ARBA00008148"/>
    </source>
</evidence>
<feature type="transmembrane region" description="Helical" evidence="9">
    <location>
        <begin position="12"/>
        <end position="32"/>
    </location>
</feature>
<evidence type="ECO:0000256" key="3">
    <source>
        <dbReference type="ARBA" id="ARBA00022473"/>
    </source>
</evidence>
<evidence type="ECO:0000256" key="5">
    <source>
        <dbReference type="ARBA" id="ARBA00022692"/>
    </source>
</evidence>
<feature type="transmembrane region" description="Helical" evidence="9">
    <location>
        <begin position="376"/>
        <end position="404"/>
    </location>
</feature>
<evidence type="ECO:0000256" key="4">
    <source>
        <dbReference type="ARBA" id="ARBA00022687"/>
    </source>
</evidence>
<evidence type="ECO:0000259" key="11">
    <source>
        <dbReference type="Pfam" id="PF21883"/>
    </source>
</evidence>
<keyword evidence="6 9" id="KW-1133">Transmembrane helix</keyword>
<dbReference type="GeneID" id="116299744"/>
<feature type="transmembrane region" description="Helical" evidence="9">
    <location>
        <begin position="303"/>
        <end position="321"/>
    </location>
</feature>
<keyword evidence="4" id="KW-0879">Wnt signaling pathway</keyword>
<dbReference type="FunCoup" id="A0A6P8IAS8">
    <property type="interactions" value="1370"/>
</dbReference>
<keyword evidence="7" id="KW-0333">Golgi apparatus</keyword>
<dbReference type="Pfam" id="PF06664">
    <property type="entry name" value="WLS-like_TM"/>
    <property type="match status" value="1"/>
</dbReference>
<dbReference type="Proteomes" id="UP000515163">
    <property type="component" value="Unplaced"/>
</dbReference>
<dbReference type="GO" id="GO:0061355">
    <property type="term" value="P:Wnt protein secretion"/>
    <property type="evidence" value="ECO:0007669"/>
    <property type="project" value="TreeGrafter"/>
</dbReference>
<dbReference type="GO" id="GO:0016055">
    <property type="term" value="P:Wnt signaling pathway"/>
    <property type="evidence" value="ECO:0007669"/>
    <property type="project" value="UniProtKB-KW"/>
</dbReference>
<keyword evidence="3" id="KW-0217">Developmental protein</keyword>
<evidence type="ECO:0000313" key="12">
    <source>
        <dbReference type="Proteomes" id="UP000515163"/>
    </source>
</evidence>
<evidence type="ECO:0000256" key="8">
    <source>
        <dbReference type="ARBA" id="ARBA00023136"/>
    </source>
</evidence>
<dbReference type="RefSeq" id="XP_031564321.1">
    <property type="nucleotide sequence ID" value="XM_031708461.1"/>
</dbReference>
<dbReference type="AlphaFoldDB" id="A0A6P8IAS8"/>
<evidence type="ECO:0000256" key="1">
    <source>
        <dbReference type="ARBA" id="ARBA00004653"/>
    </source>
</evidence>
<feature type="domain" description="Wntless-like transmembrane" evidence="10">
    <location>
        <begin position="224"/>
        <end position="494"/>
    </location>
</feature>
<dbReference type="PANTHER" id="PTHR13449:SF2">
    <property type="entry name" value="PROTEIN WNTLESS HOMOLOG"/>
    <property type="match status" value="1"/>
</dbReference>
<evidence type="ECO:0000256" key="9">
    <source>
        <dbReference type="SAM" id="Phobius"/>
    </source>
</evidence>
<feature type="transmembrane region" description="Helical" evidence="9">
    <location>
        <begin position="262"/>
        <end position="283"/>
    </location>
</feature>
<dbReference type="GO" id="GO:0006886">
    <property type="term" value="P:intracellular protein transport"/>
    <property type="evidence" value="ECO:0007669"/>
    <property type="project" value="TreeGrafter"/>
</dbReference>
<name>A0A6P8IAS8_ACTTE</name>
<protein>
    <submittedName>
        <fullName evidence="13">Protein wntless homolog</fullName>
    </submittedName>
</protein>
<proteinExistence type="inferred from homology"/>
<dbReference type="InParanoid" id="A0A6P8IAS8"/>
<evidence type="ECO:0000256" key="7">
    <source>
        <dbReference type="ARBA" id="ARBA00023034"/>
    </source>
</evidence>
<evidence type="ECO:0000259" key="10">
    <source>
        <dbReference type="Pfam" id="PF06664"/>
    </source>
</evidence>
<dbReference type="OrthoDB" id="5804250at2759"/>
<gene>
    <name evidence="13" type="primary">LOC116299744</name>
</gene>
<sequence>MAVILESLSVKQLIALGLGIVVILCAFFIAGGKIAPSPTNAMLHTAHICHTKNQDAAQEPWTCAHLDNLDQAREKGITPHEIVFAIQFPHPGLEMSRWHQFIAASVRLDLRFDSSFPYRAKDDKHGYPVWTFEASLFYKDKNDTSGGWKLMARSLEDRELVCHFKESKNNRDGGYYDCEDIPFFEIGSVYHEYYLVNLRLPVHRSKNRHIGPVSELHFVEIHQNGGFTRVWFTMKTIVSPISIILLLWFAKRVKNLSRGPVLLEKTLFLLGVVTAFLNLPIEWFTLWVDMPFMLLLTDIRQGLFYAMLMCFWIIFTGEHLLDQSERNRLKVYWRQVGAIAFGGACLLVFDLCERGYQLKNPFFSIWATKLGNDLAYAFIICAAVCACVYFLFLCVLVIKVFWNIRGKRATFKNMSRARRLNYEGLIYRFEFLMVVTLLCAGLTVVFFVISNVNEAHWKFGSEESTVEISSALFTGVYGMWNVYVMSIMFLYAPTTSDRYQASFDGNRETVELTGAADPVSGAKESIVYSMAGKTAQE</sequence>
<accession>A0A6P8IAS8</accession>